<keyword evidence="3" id="KW-1185">Reference proteome</keyword>
<evidence type="ECO:0000256" key="1">
    <source>
        <dbReference type="SAM" id="MobiDB-lite"/>
    </source>
</evidence>
<sequence length="148" mass="16446">MVIARFLEGAPNRSWRKGGQDHGWTGRRGQGACAPRMLSGNASPGARRHYSSETNGFGAHDGHDTARNALAHDCRHHLHASSLRFRDRGDYPQIFRSFNADQEVTMPGKRRKTPPEHPIEKVLRAVSTIGQLEIIAGIDRSPEGRKAF</sequence>
<comment type="caution">
    <text evidence="2">The sequence shown here is derived from an EMBL/GenBank/DDBJ whole genome shotgun (WGS) entry which is preliminary data.</text>
</comment>
<reference evidence="2 3" key="1">
    <citation type="submission" date="2024-09" db="EMBL/GenBank/DDBJ databases">
        <title>Nodulacao em especies de Leguminosae Basais da Amazonia e Caracterizacao dos Rizobios e Bacterias Associadas aos Nodulos.</title>
        <authorList>
            <person name="Jambeiro I.C.A."/>
            <person name="Lopes I.S."/>
            <person name="Aguiar E.R.G.R."/>
            <person name="Santos A.F.J."/>
            <person name="Dos Santos J.M.F."/>
            <person name="Gross E."/>
        </authorList>
    </citation>
    <scope>NUCLEOTIDE SEQUENCE [LARGE SCALE GENOMIC DNA]</scope>
    <source>
        <strain evidence="2 3">BRUESC1165</strain>
    </source>
</reference>
<proteinExistence type="predicted"/>
<accession>A0ABV6Y928</accession>
<evidence type="ECO:0000313" key="3">
    <source>
        <dbReference type="Proteomes" id="UP001593940"/>
    </source>
</evidence>
<dbReference type="EMBL" id="JBHOMY010000032">
    <property type="protein sequence ID" value="MFC1457781.1"/>
    <property type="molecule type" value="Genomic_DNA"/>
</dbReference>
<evidence type="ECO:0000313" key="2">
    <source>
        <dbReference type="EMBL" id="MFC1457781.1"/>
    </source>
</evidence>
<feature type="region of interest" description="Disordered" evidence="1">
    <location>
        <begin position="38"/>
        <end position="63"/>
    </location>
</feature>
<gene>
    <name evidence="2" type="ORF">ACETIH_13830</name>
</gene>
<protein>
    <submittedName>
        <fullName evidence="2">Uncharacterized protein</fullName>
    </submittedName>
</protein>
<dbReference type="RefSeq" id="WP_377029987.1">
    <property type="nucleotide sequence ID" value="NZ_JBHOMY010000032.1"/>
</dbReference>
<dbReference type="Proteomes" id="UP001593940">
    <property type="component" value="Unassembled WGS sequence"/>
</dbReference>
<organism evidence="2 3">
    <name type="scientific">Microvirga arabica</name>
    <dbReference type="NCBI Taxonomy" id="1128671"/>
    <lineage>
        <taxon>Bacteria</taxon>
        <taxon>Pseudomonadati</taxon>
        <taxon>Pseudomonadota</taxon>
        <taxon>Alphaproteobacteria</taxon>
        <taxon>Hyphomicrobiales</taxon>
        <taxon>Methylobacteriaceae</taxon>
        <taxon>Microvirga</taxon>
    </lineage>
</organism>
<name>A0ABV6Y928_9HYPH</name>